<comment type="caution">
    <text evidence="1">The sequence shown here is derived from an EMBL/GenBank/DDBJ whole genome shotgun (WGS) entry which is preliminary data.</text>
</comment>
<organism evidence="1 2">
    <name type="scientific">Alosa alosa</name>
    <name type="common">allis shad</name>
    <dbReference type="NCBI Taxonomy" id="278164"/>
    <lineage>
        <taxon>Eukaryota</taxon>
        <taxon>Metazoa</taxon>
        <taxon>Chordata</taxon>
        <taxon>Craniata</taxon>
        <taxon>Vertebrata</taxon>
        <taxon>Euteleostomi</taxon>
        <taxon>Actinopterygii</taxon>
        <taxon>Neopterygii</taxon>
        <taxon>Teleostei</taxon>
        <taxon>Clupei</taxon>
        <taxon>Clupeiformes</taxon>
        <taxon>Clupeoidei</taxon>
        <taxon>Clupeidae</taxon>
        <taxon>Alosa</taxon>
    </lineage>
</organism>
<dbReference type="PANTHER" id="PTHR15665">
    <property type="entry name" value="ASTEROID PROTEIN"/>
    <property type="match status" value="1"/>
</dbReference>
<evidence type="ECO:0000313" key="2">
    <source>
        <dbReference type="Proteomes" id="UP000823561"/>
    </source>
</evidence>
<protein>
    <submittedName>
        <fullName evidence="1">Uncharacterized protein</fullName>
    </submittedName>
</protein>
<gene>
    <name evidence="1" type="ORF">AALO_G00282860</name>
</gene>
<dbReference type="EMBL" id="JADWDJ010000022">
    <property type="protein sequence ID" value="KAG5263126.1"/>
    <property type="molecule type" value="Genomic_DNA"/>
</dbReference>
<evidence type="ECO:0000313" key="1">
    <source>
        <dbReference type="EMBL" id="KAG5263126.1"/>
    </source>
</evidence>
<sequence length="215" mass="24538">MLTPLVEDFSQPSCYHAARRIRQYFYGLVLGNGNALCIENDRKKGGSVVSVNEVTSLLISGNKDEQKKLQLHHLNKAPLKLRQQVLKEALDVQSLDLKNIPRDLQLPLCVASYWWRYRQGHHSSPANINYLHALLLGFLYELHNAEPGAFKEEMGAIKAEGERSQLDLHVAHAFSQWQVCMRQSLHLNQLLFCPLPKPACYRLYCGPLVHQLTEN</sequence>
<name>A0AAV6FRT7_9TELE</name>
<keyword evidence="2" id="KW-1185">Reference proteome</keyword>
<accession>A0AAV6FRT7</accession>
<reference evidence="1" key="1">
    <citation type="submission" date="2020-10" db="EMBL/GenBank/DDBJ databases">
        <title>Chromosome-scale genome assembly of the Allis shad, Alosa alosa.</title>
        <authorList>
            <person name="Margot Z."/>
            <person name="Christophe K."/>
            <person name="Cabau C."/>
            <person name="Louis A."/>
            <person name="Berthelot C."/>
            <person name="Parey E."/>
            <person name="Roest Crollius H."/>
            <person name="Montfort J."/>
            <person name="Robinson-Rechavi M."/>
            <person name="Bucao C."/>
            <person name="Bouchez O."/>
            <person name="Gislard M."/>
            <person name="Lluch J."/>
            <person name="Milhes M."/>
            <person name="Lampietro C."/>
            <person name="Lopez Roques C."/>
            <person name="Donnadieu C."/>
            <person name="Braasch I."/>
            <person name="Desvignes T."/>
            <person name="Postlethwait J."/>
            <person name="Bobe J."/>
            <person name="Guiguen Y."/>
        </authorList>
    </citation>
    <scope>NUCLEOTIDE SEQUENCE</scope>
    <source>
        <strain evidence="1">M-15738</strain>
        <tissue evidence="1">Blood</tissue>
    </source>
</reference>
<dbReference type="AlphaFoldDB" id="A0AAV6FRT7"/>
<dbReference type="PANTHER" id="PTHR15665:SF1">
    <property type="entry name" value="PROTEIN ASTEROID HOMOLOG 1"/>
    <property type="match status" value="1"/>
</dbReference>
<dbReference type="Proteomes" id="UP000823561">
    <property type="component" value="Chromosome 22"/>
</dbReference>
<proteinExistence type="predicted"/>
<dbReference type="InterPro" id="IPR026832">
    <property type="entry name" value="Asteroid"/>
</dbReference>